<organism evidence="11 12">
    <name type="scientific">Thecamonas trahens ATCC 50062</name>
    <dbReference type="NCBI Taxonomy" id="461836"/>
    <lineage>
        <taxon>Eukaryota</taxon>
        <taxon>Apusozoa</taxon>
        <taxon>Apusomonadida</taxon>
        <taxon>Apusomonadidae</taxon>
        <taxon>Thecamonas</taxon>
    </lineage>
</organism>
<dbReference type="SMART" id="SM00839">
    <property type="entry name" value="ELFV_dehydrog"/>
    <property type="match status" value="1"/>
</dbReference>
<dbReference type="Proteomes" id="UP000054408">
    <property type="component" value="Unassembled WGS sequence"/>
</dbReference>
<keyword evidence="6" id="KW-0547">Nucleotide-binding</keyword>
<feature type="site" description="Important for catalysis" evidence="7">
    <location>
        <position position="176"/>
    </location>
</feature>
<dbReference type="Gene3D" id="1.10.285.10">
    <property type="entry name" value="Glutamate Dehydrogenase, chain A, domain 3"/>
    <property type="match status" value="2"/>
</dbReference>
<gene>
    <name evidence="11" type="ORF">AMSG_09789</name>
</gene>
<dbReference type="InterPro" id="IPR014362">
    <property type="entry name" value="Glu_DH"/>
</dbReference>
<reference evidence="11 12" key="1">
    <citation type="submission" date="2010-05" db="EMBL/GenBank/DDBJ databases">
        <title>The Genome Sequence of Thecamonas trahens ATCC 50062.</title>
        <authorList>
            <consortium name="The Broad Institute Genome Sequencing Platform"/>
            <person name="Russ C."/>
            <person name="Cuomo C."/>
            <person name="Shea T."/>
            <person name="Young S.K."/>
            <person name="Zeng Q."/>
            <person name="Koehrsen M."/>
            <person name="Haas B."/>
            <person name="Borodovsky M."/>
            <person name="Guigo R."/>
            <person name="Alvarado L."/>
            <person name="Berlin A."/>
            <person name="Bochicchio J."/>
            <person name="Borenstein D."/>
            <person name="Chapman S."/>
            <person name="Chen Z."/>
            <person name="Freedman E."/>
            <person name="Gellesch M."/>
            <person name="Goldberg J."/>
            <person name="Griggs A."/>
            <person name="Gujja S."/>
            <person name="Heilman E."/>
            <person name="Heiman D."/>
            <person name="Hepburn T."/>
            <person name="Howarth C."/>
            <person name="Jen D."/>
            <person name="Larson L."/>
            <person name="Mehta T."/>
            <person name="Park D."/>
            <person name="Pearson M."/>
            <person name="Roberts A."/>
            <person name="Saif S."/>
            <person name="Shenoy N."/>
            <person name="Sisk P."/>
            <person name="Stolte C."/>
            <person name="Sykes S."/>
            <person name="Thomson T."/>
            <person name="Walk T."/>
            <person name="White J."/>
            <person name="Yandava C."/>
            <person name="Burger G."/>
            <person name="Gray M.W."/>
            <person name="Holland P.W.H."/>
            <person name="King N."/>
            <person name="Lang F.B.F."/>
            <person name="Roger A.J."/>
            <person name="Ruiz-Trillo I."/>
            <person name="Lander E."/>
            <person name="Nusbaum C."/>
        </authorList>
    </citation>
    <scope>NUCLEOTIDE SEQUENCE [LARGE SCALE GENOMIC DNA]</scope>
    <source>
        <strain evidence="11 12">ATCC 50062</strain>
    </source>
</reference>
<dbReference type="GO" id="GO:0006537">
    <property type="term" value="P:glutamate biosynthetic process"/>
    <property type="evidence" value="ECO:0007669"/>
    <property type="project" value="TreeGrafter"/>
</dbReference>
<dbReference type="PANTHER" id="PTHR43571">
    <property type="entry name" value="NADP-SPECIFIC GLUTAMATE DEHYDROGENASE 1-RELATED"/>
    <property type="match status" value="1"/>
</dbReference>
<dbReference type="FunFam" id="1.10.285.10:FF:000001">
    <property type="entry name" value="Glutamate dehydrogenase"/>
    <property type="match status" value="1"/>
</dbReference>
<dbReference type="SUPFAM" id="SSF51735">
    <property type="entry name" value="NAD(P)-binding Rossmann-fold domains"/>
    <property type="match status" value="1"/>
</dbReference>
<evidence type="ECO:0000256" key="3">
    <source>
        <dbReference type="ARBA" id="ARBA00023002"/>
    </source>
</evidence>
<evidence type="ECO:0000256" key="2">
    <source>
        <dbReference type="ARBA" id="ARBA00011643"/>
    </source>
</evidence>
<keyword evidence="6" id="KW-0520">NAD</keyword>
<dbReference type="InterPro" id="IPR036291">
    <property type="entry name" value="NAD(P)-bd_dom_sf"/>
</dbReference>
<feature type="active site" description="Proton donor" evidence="5">
    <location>
        <position position="136"/>
    </location>
</feature>
<feature type="binding site" evidence="6">
    <location>
        <position position="250"/>
    </location>
    <ligand>
        <name>NAD(+)</name>
        <dbReference type="ChEBI" id="CHEBI:57540"/>
    </ligand>
</feature>
<dbReference type="PRINTS" id="PR00082">
    <property type="entry name" value="GLFDHDRGNASE"/>
</dbReference>
<feature type="binding site" evidence="6">
    <location>
        <position position="219"/>
    </location>
    <ligand>
        <name>NAD(+)</name>
        <dbReference type="ChEBI" id="CHEBI:57540"/>
    </ligand>
</feature>
<protein>
    <recommendedName>
        <fullName evidence="4">Glutamate dehydrogenase</fullName>
    </recommendedName>
</protein>
<dbReference type="InterPro" id="IPR050724">
    <property type="entry name" value="Glu_Leu_Phe_Val_DH"/>
</dbReference>
<dbReference type="Gene3D" id="3.40.50.10860">
    <property type="entry name" value="Leucine Dehydrogenase, chain A, domain 1"/>
    <property type="match status" value="1"/>
</dbReference>
<feature type="binding site" evidence="6">
    <location>
        <position position="100"/>
    </location>
    <ligand>
        <name>substrate</name>
    </ligand>
</feature>
<feature type="binding site" evidence="6">
    <location>
        <position position="124"/>
    </location>
    <ligand>
        <name>substrate</name>
    </ligand>
</feature>
<dbReference type="FunFam" id="3.40.50.720:FF:000030">
    <property type="entry name" value="Glutamate dehydrogenase"/>
    <property type="match status" value="1"/>
</dbReference>
<dbReference type="Pfam" id="PF00208">
    <property type="entry name" value="ELFV_dehydrog"/>
    <property type="match status" value="1"/>
</dbReference>
<comment type="subunit">
    <text evidence="2">Homohexamer.</text>
</comment>
<dbReference type="PANTHER" id="PTHR43571:SF1">
    <property type="entry name" value="NADP-SPECIFIC GLUTAMATE DEHYDROGENASE 1-RELATED"/>
    <property type="match status" value="1"/>
</dbReference>
<dbReference type="InterPro" id="IPR006095">
    <property type="entry name" value="Glu/Leu/Phe/Val/Trp_DH"/>
</dbReference>
<dbReference type="InterPro" id="IPR006096">
    <property type="entry name" value="Glu/Leu/Phe/Val/Trp_DH_C"/>
</dbReference>
<feature type="region of interest" description="Disordered" evidence="9">
    <location>
        <begin position="1"/>
        <end position="29"/>
    </location>
</feature>
<proteinExistence type="inferred from homology"/>
<dbReference type="OMA" id="MIMGWMM"/>
<feature type="binding site" evidence="6">
    <location>
        <position position="175"/>
    </location>
    <ligand>
        <name>substrate</name>
    </ligand>
</feature>
<name>A0A0L0DNJ8_THETB</name>
<sequence length="458" mass="48927">MSTSSSKAEEATSKPSVDEVVEAAKQRDPDQPEFFQAVDEVVASVKPLLKERPELVDVLARMLEPERVLHFRVAWQDDDGRTEINRGFRVVMNTACGPGKGGLRFHPSVDLSTLKFLAFEQTFKNALTGLPLGAAKGGSDFNPRGRSDDEVMRFCQAFMSALYTEIGPDTDVPAGDIGVGAREIGFLYGQYKRLTRRADGAMTGKGSNWGGSLVRPEATGYGLVYFARHIVADADESFDGAKCLVSGSGNVALHAAAKLISLGAKVVTLSDSSGVIHEPDGLTEDGLAFITELKTVRRGRIKEYTEEFSESAEYVEGGKPWQFAGDYAFPCATQNELDGDDAAALVDAGVRGVFEGANMPCTAEAIEAIKSGSLMYSPGKASNAGGVGVSGLEMAQNAGHVFWDEEEVDSKLQSIMEDIYTAAKDTADRFDLGGDLQAGANIAGFERVADAMVAQGVW</sequence>
<dbReference type="PIRSF" id="PIRSF000185">
    <property type="entry name" value="Glu_DH"/>
    <property type="match status" value="1"/>
</dbReference>
<evidence type="ECO:0000256" key="9">
    <source>
        <dbReference type="SAM" id="MobiDB-lite"/>
    </source>
</evidence>
<evidence type="ECO:0000313" key="11">
    <source>
        <dbReference type="EMBL" id="KNC53840.1"/>
    </source>
</evidence>
<dbReference type="GeneID" id="25568175"/>
<feature type="binding site" evidence="6">
    <location>
        <position position="390"/>
    </location>
    <ligand>
        <name>substrate</name>
    </ligand>
</feature>
<dbReference type="FunFam" id="3.40.50.10860:FF:000002">
    <property type="entry name" value="Glutamate dehydrogenase"/>
    <property type="match status" value="1"/>
</dbReference>
<keyword evidence="12" id="KW-1185">Reference proteome</keyword>
<dbReference type="EMBL" id="GL349483">
    <property type="protein sequence ID" value="KNC53840.1"/>
    <property type="molecule type" value="Genomic_DNA"/>
</dbReference>
<evidence type="ECO:0000256" key="8">
    <source>
        <dbReference type="RuleBase" id="RU004417"/>
    </source>
</evidence>
<dbReference type="SUPFAM" id="SSF53223">
    <property type="entry name" value="Aminoacid dehydrogenase-like, N-terminal domain"/>
    <property type="match status" value="1"/>
</dbReference>
<feature type="binding site" evidence="6">
    <location>
        <position position="121"/>
    </location>
    <ligand>
        <name>substrate</name>
    </ligand>
</feature>
<dbReference type="InterPro" id="IPR033922">
    <property type="entry name" value="NAD_bind_Glu_DH"/>
</dbReference>
<dbReference type="eggNOG" id="KOG2250">
    <property type="taxonomic scope" value="Eukaryota"/>
</dbReference>
<evidence type="ECO:0000313" key="12">
    <source>
        <dbReference type="Proteomes" id="UP000054408"/>
    </source>
</evidence>
<dbReference type="STRING" id="461836.A0A0L0DNJ8"/>
<dbReference type="GO" id="GO:0004354">
    <property type="term" value="F:glutamate dehydrogenase (NADP+) activity"/>
    <property type="evidence" value="ECO:0007669"/>
    <property type="project" value="TreeGrafter"/>
</dbReference>
<dbReference type="GO" id="GO:0000166">
    <property type="term" value="F:nucleotide binding"/>
    <property type="evidence" value="ECO:0007669"/>
    <property type="project" value="UniProtKB-KW"/>
</dbReference>
<comment type="similarity">
    <text evidence="1 4 8">Belongs to the Glu/Leu/Phe/Val dehydrogenases family.</text>
</comment>
<evidence type="ECO:0000256" key="5">
    <source>
        <dbReference type="PIRSR" id="PIRSR000185-1"/>
    </source>
</evidence>
<evidence type="ECO:0000259" key="10">
    <source>
        <dbReference type="SMART" id="SM00839"/>
    </source>
</evidence>
<dbReference type="Pfam" id="PF02812">
    <property type="entry name" value="ELFV_dehydrog_N"/>
    <property type="match status" value="1"/>
</dbReference>
<dbReference type="GO" id="GO:0005829">
    <property type="term" value="C:cytosol"/>
    <property type="evidence" value="ECO:0007669"/>
    <property type="project" value="TreeGrafter"/>
</dbReference>
<dbReference type="Gene3D" id="3.40.50.720">
    <property type="entry name" value="NAD(P)-binding Rossmann-like Domain"/>
    <property type="match status" value="1"/>
</dbReference>
<accession>A0A0L0DNJ8</accession>
<dbReference type="CDD" id="cd05313">
    <property type="entry name" value="NAD_bind_2_Glu_DH"/>
    <property type="match status" value="1"/>
</dbReference>
<keyword evidence="3 4" id="KW-0560">Oxidoreductase</keyword>
<evidence type="ECO:0000256" key="1">
    <source>
        <dbReference type="ARBA" id="ARBA00006382"/>
    </source>
</evidence>
<evidence type="ECO:0000256" key="4">
    <source>
        <dbReference type="PIRNR" id="PIRNR000185"/>
    </source>
</evidence>
<feature type="domain" description="Glutamate/phenylalanine/leucine/valine/L-tryptophan dehydrogenase C-terminal" evidence="10">
    <location>
        <begin position="212"/>
        <end position="456"/>
    </location>
</feature>
<dbReference type="AlphaFoldDB" id="A0A0L0DNJ8"/>
<dbReference type="InterPro" id="IPR046346">
    <property type="entry name" value="Aminoacid_DH-like_N_sf"/>
</dbReference>
<dbReference type="InterPro" id="IPR006097">
    <property type="entry name" value="Glu/Leu/Phe/Val/Trp_DH_dimer"/>
</dbReference>
<evidence type="ECO:0000256" key="7">
    <source>
        <dbReference type="PIRSR" id="PIRSR000185-3"/>
    </source>
</evidence>
<dbReference type="OrthoDB" id="6718861at2759"/>
<dbReference type="RefSeq" id="XP_013754221.1">
    <property type="nucleotide sequence ID" value="XM_013898767.1"/>
</dbReference>
<evidence type="ECO:0000256" key="6">
    <source>
        <dbReference type="PIRSR" id="PIRSR000185-2"/>
    </source>
</evidence>
<dbReference type="NCBIfam" id="NF006929">
    <property type="entry name" value="PRK09414.1"/>
    <property type="match status" value="1"/>
</dbReference>